<proteinExistence type="predicted"/>
<sequence>MTEHLRAYNSLWQVRSDSWCRLEEAADRLTRPTTEGAVKEKCLSACRELLARLSSLEPYWAYPGSPQFARVQRLFAAGNYDKFAQAVAQINRALTTESYRSGDVENAGADELDMFPSDPRQLEHQPSAQRDRPYFEVLVVEKMTEDQERALRNEVRKWRRPDDEFVYELVVVSSGDEALIAARLNVNLQAVVVRRRFSHQSTRDLSTLSEFVDTDVSHELADHQSPEERAQILAVSLAKLRPELDLYLMTEIEVEDIAGRLGQYFCRVFHAREGMLELHLSILQGVAARHRTPFFSALKQYSHRPTGVFHALPISQGKSIVNSHWIKDMVGFYGLDVFMAETSATCGGLDSLLEPTGPLREAQQLAAQAYGSRHTYFVTNGTSTANKIVTQALVAPGDIVLLDRNCHQSHHYGMMLAGANVVYLEAYPLNDYSMYGAVPLREIKSKLLALKRAGKLDRVKMMSLTNCTFDGIVYDVERVMEECLAIKPDLVFLWDEAWFAFARFHPVYRTRTAMASARALRERLQNPDYRRRYEEQLASQGERAAENPSDDDLLDRRLMPDPARARVRVYATQSTHKTLTALRQGSMIHVFDQDFDQKVAEPFHEAYMAHTSTSPNYQILASLDLGRRQVALEGVELVQRQIENAMQLRDAIDNHPLLSKYMRCLRTSDLIPERFRPSAIAQPLRSGLRNMMAAWDQDEFVLDPSRITLFIGQTGYDGDTFKRQQLMDRYGIQINKTSRNSVLFMTNIGTTRSSVAFLVEVLVNIARELDQNIFEMSLGEREHFERAVYRLTEMSLPLPDFSGFHPAFLDHSGSAPTPEGDVRRGFYLSYDDTNCEYLTGEQIDERLDAGIDVVSATFVTPYPPGFPVLVPGQVFSRGILQFMRDLDTPEIHGYLPDFGYRVYTEKAIEMVGESIGLTPNGHRPAGRTAAPTPQKTPKKKSAKREGANGEGDLPELGAQRRPGDAVQTG</sequence>
<keyword evidence="7" id="KW-1185">Reference proteome</keyword>
<dbReference type="InterPro" id="IPR015424">
    <property type="entry name" value="PyrdxlP-dep_Trfase"/>
</dbReference>
<feature type="domain" description="Orn/Lys/Arg decarboxylases family 1 pyridoxal-P attachment site" evidence="5">
    <location>
        <begin position="568"/>
        <end position="752"/>
    </location>
</feature>
<feature type="domain" description="Orn/Lys/Arg decarboxylases family 1 pyridoxal-P attachment site" evidence="5">
    <location>
        <begin position="292"/>
        <end position="516"/>
    </location>
</feature>
<organism evidence="6 7">
    <name type="scientific">Mycobacterium malmoense</name>
    <dbReference type="NCBI Taxonomy" id="1780"/>
    <lineage>
        <taxon>Bacteria</taxon>
        <taxon>Bacillati</taxon>
        <taxon>Actinomycetota</taxon>
        <taxon>Actinomycetes</taxon>
        <taxon>Mycobacteriales</taxon>
        <taxon>Mycobacteriaceae</taxon>
        <taxon>Mycobacterium</taxon>
    </lineage>
</organism>
<dbReference type="InterPro" id="IPR050881">
    <property type="entry name" value="LL-DAP_aminotransferase"/>
</dbReference>
<comment type="caution">
    <text evidence="6">The sequence shown here is derived from an EMBL/GenBank/DDBJ whole genome shotgun (WGS) entry which is preliminary data.</text>
</comment>
<keyword evidence="2" id="KW-0032">Aminotransferase</keyword>
<evidence type="ECO:0000256" key="2">
    <source>
        <dbReference type="ARBA" id="ARBA00022576"/>
    </source>
</evidence>
<dbReference type="EMBL" id="MVHV01000001">
    <property type="protein sequence ID" value="ORA85408.1"/>
    <property type="molecule type" value="Genomic_DNA"/>
</dbReference>
<evidence type="ECO:0000259" key="5">
    <source>
        <dbReference type="Pfam" id="PF01276"/>
    </source>
</evidence>
<dbReference type="RefSeq" id="WP_083008766.1">
    <property type="nucleotide sequence ID" value="NZ_CP060015.1"/>
</dbReference>
<dbReference type="InterPro" id="IPR015421">
    <property type="entry name" value="PyrdxlP-dep_Trfase_major"/>
</dbReference>
<evidence type="ECO:0000313" key="6">
    <source>
        <dbReference type="EMBL" id="ORA85408.1"/>
    </source>
</evidence>
<name>A0ABX3SXI5_MYCMA</name>
<accession>A0ABX3SXI5</accession>
<dbReference type="SUPFAM" id="SSF53383">
    <property type="entry name" value="PLP-dependent transferases"/>
    <property type="match status" value="1"/>
</dbReference>
<keyword evidence="3" id="KW-0808">Transferase</keyword>
<dbReference type="Proteomes" id="UP000243140">
    <property type="component" value="Unassembled WGS sequence"/>
</dbReference>
<dbReference type="InterPro" id="IPR000310">
    <property type="entry name" value="Orn/Lys/Arg_deCO2ase_major_dom"/>
</dbReference>
<dbReference type="Pfam" id="PF01276">
    <property type="entry name" value="OKR_DC_1"/>
    <property type="match status" value="2"/>
</dbReference>
<dbReference type="Gene3D" id="3.90.105.10">
    <property type="entry name" value="Molybdopterin biosynthesis moea protein, domain 2"/>
    <property type="match status" value="1"/>
</dbReference>
<evidence type="ECO:0000256" key="4">
    <source>
        <dbReference type="SAM" id="MobiDB-lite"/>
    </source>
</evidence>
<evidence type="ECO:0000256" key="1">
    <source>
        <dbReference type="ARBA" id="ARBA00001933"/>
    </source>
</evidence>
<feature type="region of interest" description="Disordered" evidence="4">
    <location>
        <begin position="537"/>
        <end position="556"/>
    </location>
</feature>
<dbReference type="Gene3D" id="3.40.640.10">
    <property type="entry name" value="Type I PLP-dependent aspartate aminotransferase-like (Major domain)"/>
    <property type="match status" value="1"/>
</dbReference>
<feature type="region of interest" description="Disordered" evidence="4">
    <location>
        <begin position="915"/>
        <end position="969"/>
    </location>
</feature>
<evidence type="ECO:0000256" key="3">
    <source>
        <dbReference type="ARBA" id="ARBA00022679"/>
    </source>
</evidence>
<protein>
    <submittedName>
        <fullName evidence="6">Ornithine decarboxylase</fullName>
    </submittedName>
</protein>
<reference evidence="6 7" key="1">
    <citation type="submission" date="2017-02" db="EMBL/GenBank/DDBJ databases">
        <title>The new phylogeny of genus Mycobacterium.</title>
        <authorList>
            <person name="Tortoli E."/>
            <person name="Trovato A."/>
            <person name="Cirillo D.M."/>
        </authorList>
    </citation>
    <scope>NUCLEOTIDE SEQUENCE [LARGE SCALE GENOMIC DNA]</scope>
    <source>
        <strain evidence="6 7">IP1130001</strain>
    </source>
</reference>
<dbReference type="PANTHER" id="PTHR42832:SF4">
    <property type="entry name" value="BLR3474 PROTEIN"/>
    <property type="match status" value="1"/>
</dbReference>
<gene>
    <name evidence="6" type="ORF">BST29_00625</name>
</gene>
<dbReference type="PANTHER" id="PTHR42832">
    <property type="entry name" value="AMINO ACID AMINOTRANSFERASE"/>
    <property type="match status" value="1"/>
</dbReference>
<evidence type="ECO:0000313" key="7">
    <source>
        <dbReference type="Proteomes" id="UP000243140"/>
    </source>
</evidence>
<comment type="cofactor">
    <cofactor evidence="1">
        <name>pyridoxal 5'-phosphate</name>
        <dbReference type="ChEBI" id="CHEBI:597326"/>
    </cofactor>
</comment>